<proteinExistence type="predicted"/>
<evidence type="ECO:0008006" key="3">
    <source>
        <dbReference type="Google" id="ProtNLM"/>
    </source>
</evidence>
<dbReference type="PATRIC" id="fig|1618420.3.peg.313"/>
<protein>
    <recommendedName>
        <fullName evidence="3">TraD/TraG TraM recognition site domain-containing protein</fullName>
    </recommendedName>
</protein>
<comment type="caution">
    <text evidence="1">The sequence shown here is derived from an EMBL/GenBank/DDBJ whole genome shotgun (WGS) entry which is preliminary data.</text>
</comment>
<name>A0A0G1ATS2_9BACT</name>
<dbReference type="SUPFAM" id="SSF52540">
    <property type="entry name" value="P-loop containing nucleoside triphosphate hydrolases"/>
    <property type="match status" value="1"/>
</dbReference>
<organism evidence="1 2">
    <name type="scientific">Candidatus Daviesbacteria bacterium GW2011_GWA1_42_6</name>
    <dbReference type="NCBI Taxonomy" id="1618420"/>
    <lineage>
        <taxon>Bacteria</taxon>
        <taxon>Candidatus Daviesiibacteriota</taxon>
    </lineage>
</organism>
<evidence type="ECO:0000313" key="2">
    <source>
        <dbReference type="Proteomes" id="UP000034135"/>
    </source>
</evidence>
<dbReference type="AlphaFoldDB" id="A0A0G1ATS2"/>
<dbReference type="Gene3D" id="3.40.50.300">
    <property type="entry name" value="P-loop containing nucleotide triphosphate hydrolases"/>
    <property type="match status" value="1"/>
</dbReference>
<dbReference type="CDD" id="cd01127">
    <property type="entry name" value="TrwB_TraG_TraD_VirD4"/>
    <property type="match status" value="1"/>
</dbReference>
<dbReference type="EMBL" id="LCEB01000026">
    <property type="protein sequence ID" value="KKS64437.1"/>
    <property type="molecule type" value="Genomic_DNA"/>
</dbReference>
<sequence length="272" mass="30790">MNMLDATTEDEKHFVTANILGLMYKLFDPNKTGIIGPRFEHGVRNAMLTVMSVPGSTFVEVMRVMQDPEFVKELLPHVTDPMVRRYWTDQIAHTADFHKSEVLDYTVSKFGRFVTNKMMRNIIGQSKSSFDMRQIMDQGKILIVNLSKGRMGEENSNFLGLILVPRILAAAMGRANIPEEQRRPFYLYVDEFQNFATDTFATILSEARKYKLNLVVANQFIGQMADDIKNAVFGNVGTIMSYRVGVTDANFLQHEFERGAGAAIFHEGQCGP</sequence>
<evidence type="ECO:0000313" key="1">
    <source>
        <dbReference type="EMBL" id="KKS64437.1"/>
    </source>
</evidence>
<dbReference type="InterPro" id="IPR027417">
    <property type="entry name" value="P-loop_NTPase"/>
</dbReference>
<accession>A0A0G1ATS2</accession>
<dbReference type="Proteomes" id="UP000034135">
    <property type="component" value="Unassembled WGS sequence"/>
</dbReference>
<reference evidence="1 2" key="1">
    <citation type="journal article" date="2015" name="Nature">
        <title>rRNA introns, odd ribosomes, and small enigmatic genomes across a large radiation of phyla.</title>
        <authorList>
            <person name="Brown C.T."/>
            <person name="Hug L.A."/>
            <person name="Thomas B.C."/>
            <person name="Sharon I."/>
            <person name="Castelle C.J."/>
            <person name="Singh A."/>
            <person name="Wilkins M.J."/>
            <person name="Williams K.H."/>
            <person name="Banfield J.F."/>
        </authorList>
    </citation>
    <scope>NUCLEOTIDE SEQUENCE [LARGE SCALE GENOMIC DNA]</scope>
</reference>
<gene>
    <name evidence="1" type="ORF">UV33_C0026G0009</name>
</gene>